<keyword evidence="2" id="KW-1185">Reference proteome</keyword>
<evidence type="ECO:0000313" key="1">
    <source>
        <dbReference type="EMBL" id="KAI4333619.1"/>
    </source>
</evidence>
<protein>
    <submittedName>
        <fullName evidence="1">Uncharacterized protein</fullName>
    </submittedName>
</protein>
<organism evidence="1 2">
    <name type="scientific">Bauhinia variegata</name>
    <name type="common">Purple orchid tree</name>
    <name type="synonym">Phanera variegata</name>
    <dbReference type="NCBI Taxonomy" id="167791"/>
    <lineage>
        <taxon>Eukaryota</taxon>
        <taxon>Viridiplantae</taxon>
        <taxon>Streptophyta</taxon>
        <taxon>Embryophyta</taxon>
        <taxon>Tracheophyta</taxon>
        <taxon>Spermatophyta</taxon>
        <taxon>Magnoliopsida</taxon>
        <taxon>eudicotyledons</taxon>
        <taxon>Gunneridae</taxon>
        <taxon>Pentapetalae</taxon>
        <taxon>rosids</taxon>
        <taxon>fabids</taxon>
        <taxon>Fabales</taxon>
        <taxon>Fabaceae</taxon>
        <taxon>Cercidoideae</taxon>
        <taxon>Cercideae</taxon>
        <taxon>Bauhiniinae</taxon>
        <taxon>Bauhinia</taxon>
    </lineage>
</organism>
<dbReference type="EMBL" id="CM039432">
    <property type="protein sequence ID" value="KAI4333619.1"/>
    <property type="molecule type" value="Genomic_DNA"/>
</dbReference>
<comment type="caution">
    <text evidence="1">The sequence shown here is derived from an EMBL/GenBank/DDBJ whole genome shotgun (WGS) entry which is preliminary data.</text>
</comment>
<proteinExistence type="predicted"/>
<gene>
    <name evidence="1" type="ORF">L6164_018403</name>
</gene>
<accession>A0ACB9ND51</accession>
<name>A0ACB9ND51_BAUVA</name>
<reference evidence="1 2" key="1">
    <citation type="journal article" date="2022" name="DNA Res.">
        <title>Chromosomal-level genome assembly of the orchid tree Bauhinia variegata (Leguminosae; Cercidoideae) supports the allotetraploid origin hypothesis of Bauhinia.</title>
        <authorList>
            <person name="Zhong Y."/>
            <person name="Chen Y."/>
            <person name="Zheng D."/>
            <person name="Pang J."/>
            <person name="Liu Y."/>
            <person name="Luo S."/>
            <person name="Meng S."/>
            <person name="Qian L."/>
            <person name="Wei D."/>
            <person name="Dai S."/>
            <person name="Zhou R."/>
        </authorList>
    </citation>
    <scope>NUCLEOTIDE SEQUENCE [LARGE SCALE GENOMIC DNA]</scope>
    <source>
        <strain evidence="1">BV-YZ2020</strain>
    </source>
</reference>
<sequence>MAKRKSRKKPPPKKRMNKLETVFTCPFCNHGSSVECRLDTKNMIGELLCRICNEHFSTGITDTPNGLMSVNESITWKMKLDRDLSLGERQSHCNPIGRLWLCSSQK</sequence>
<evidence type="ECO:0000313" key="2">
    <source>
        <dbReference type="Proteomes" id="UP000828941"/>
    </source>
</evidence>
<dbReference type="Proteomes" id="UP000828941">
    <property type="component" value="Chromosome 7"/>
</dbReference>